<dbReference type="Proteomes" id="UP001189429">
    <property type="component" value="Unassembled WGS sequence"/>
</dbReference>
<keyword evidence="4" id="KW-1185">Reference proteome</keyword>
<accession>A0ABN9QRC7</accession>
<organism evidence="3 4">
    <name type="scientific">Prorocentrum cordatum</name>
    <dbReference type="NCBI Taxonomy" id="2364126"/>
    <lineage>
        <taxon>Eukaryota</taxon>
        <taxon>Sar</taxon>
        <taxon>Alveolata</taxon>
        <taxon>Dinophyceae</taxon>
        <taxon>Prorocentrales</taxon>
        <taxon>Prorocentraceae</taxon>
        <taxon>Prorocentrum</taxon>
    </lineage>
</organism>
<dbReference type="PANTHER" id="PTHR13527:SF0">
    <property type="entry name" value="SAYSVFN DOMAIN-CONTAINING PROTEIN 1"/>
    <property type="match status" value="1"/>
</dbReference>
<dbReference type="SUPFAM" id="SSF103642">
    <property type="entry name" value="Sec-C motif"/>
    <property type="match status" value="1"/>
</dbReference>
<protein>
    <recommendedName>
        <fullName evidence="2">SAYSvFN domain-containing protein</fullName>
    </recommendedName>
</protein>
<proteinExistence type="predicted"/>
<dbReference type="Pfam" id="PF10260">
    <property type="entry name" value="SAYSvFN"/>
    <property type="match status" value="1"/>
</dbReference>
<dbReference type="InterPro" id="IPR019387">
    <property type="entry name" value="SAYSvFN_dom"/>
</dbReference>
<comment type="caution">
    <text evidence="3">The sequence shown here is derived from an EMBL/GenBank/DDBJ whole genome shotgun (WGS) entry which is preliminary data.</text>
</comment>
<feature type="domain" description="SAYSvFN" evidence="2">
    <location>
        <begin position="40"/>
        <end position="91"/>
    </location>
</feature>
<evidence type="ECO:0000313" key="3">
    <source>
        <dbReference type="EMBL" id="CAK0806562.1"/>
    </source>
</evidence>
<evidence type="ECO:0000259" key="2">
    <source>
        <dbReference type="Pfam" id="PF10260"/>
    </source>
</evidence>
<gene>
    <name evidence="3" type="ORF">PCOR1329_LOCUS12746</name>
</gene>
<name>A0ABN9QRC7_9DINO</name>
<evidence type="ECO:0000313" key="4">
    <source>
        <dbReference type="Proteomes" id="UP001189429"/>
    </source>
</evidence>
<evidence type="ECO:0000256" key="1">
    <source>
        <dbReference type="SAM" id="MobiDB-lite"/>
    </source>
</evidence>
<feature type="region of interest" description="Disordered" evidence="1">
    <location>
        <begin position="156"/>
        <end position="200"/>
    </location>
</feature>
<dbReference type="EMBL" id="CAUYUJ010003741">
    <property type="protein sequence ID" value="CAK0806562.1"/>
    <property type="molecule type" value="Genomic_DNA"/>
</dbReference>
<reference evidence="3" key="1">
    <citation type="submission" date="2023-10" db="EMBL/GenBank/DDBJ databases">
        <authorList>
            <person name="Chen Y."/>
            <person name="Shah S."/>
            <person name="Dougan E. K."/>
            <person name="Thang M."/>
            <person name="Chan C."/>
        </authorList>
    </citation>
    <scope>NUCLEOTIDE SEQUENCE [LARGE SCALE GENOMIC DNA]</scope>
</reference>
<dbReference type="PANTHER" id="PTHR13527">
    <property type="entry name" value="SAYSVFN DOMAIN-CONTAINING PROTEIN 1"/>
    <property type="match status" value="1"/>
</dbReference>
<sequence>MAGPIAAPEGPAAPPPWHGGRYIAAGASLWALGLWLTGGDQMYIILTITALIFGPGLARGVREGEYSAYSVFNPGGRHLLGDLRAEQLDREQRGDQYLAGAARDDGGLVDLPQGGLLAGGGSDEEDDDAPLVRSREANKPCQCGSGKKAKRCCFAARPRAASARQPGQKPASPEPDPLLDRWRAEMEVVRTGAGQERKAR</sequence>
<feature type="compositionally biased region" description="Basic and acidic residues" evidence="1">
    <location>
        <begin position="178"/>
        <end position="188"/>
    </location>
</feature>
<dbReference type="InterPro" id="IPR039159">
    <property type="entry name" value="SAYSD1"/>
</dbReference>